<dbReference type="InterPro" id="IPR013177">
    <property type="entry name" value="Ribosomal_mS38_C"/>
</dbReference>
<protein>
    <recommendedName>
        <fullName evidence="4">Small ribosomal subunit protein mS38</fullName>
    </recommendedName>
</protein>
<feature type="region of interest" description="Disordered" evidence="5">
    <location>
        <begin position="237"/>
        <end position="259"/>
    </location>
</feature>
<gene>
    <name evidence="7" type="ORF">H4R34_002371</name>
</gene>
<comment type="subcellular location">
    <subcellularLocation>
        <location evidence="1">Mitochondrion</location>
    </subcellularLocation>
</comment>
<proteinExistence type="inferred from homology"/>
<dbReference type="PANTHER" id="PTHR32035:SF3">
    <property type="entry name" value="SMALL RIBOSOMAL SUBUNIT PROTEIN MS38"/>
    <property type="match status" value="1"/>
</dbReference>
<feature type="region of interest" description="Disordered" evidence="5">
    <location>
        <begin position="107"/>
        <end position="131"/>
    </location>
</feature>
<dbReference type="PANTHER" id="PTHR32035">
    <property type="entry name" value="AURORA KINASE A-INTERACTING PROTEIN"/>
    <property type="match status" value="1"/>
</dbReference>
<evidence type="ECO:0000256" key="4">
    <source>
        <dbReference type="ARBA" id="ARBA00035682"/>
    </source>
</evidence>
<dbReference type="EMBL" id="JANBQB010000158">
    <property type="protein sequence ID" value="KAJ1980650.1"/>
    <property type="molecule type" value="Genomic_DNA"/>
</dbReference>
<evidence type="ECO:0000313" key="7">
    <source>
        <dbReference type="EMBL" id="KAJ1980650.1"/>
    </source>
</evidence>
<evidence type="ECO:0000256" key="5">
    <source>
        <dbReference type="SAM" id="MobiDB-lite"/>
    </source>
</evidence>
<organism evidence="7 8">
    <name type="scientific">Dimargaris verticillata</name>
    <dbReference type="NCBI Taxonomy" id="2761393"/>
    <lineage>
        <taxon>Eukaryota</taxon>
        <taxon>Fungi</taxon>
        <taxon>Fungi incertae sedis</taxon>
        <taxon>Zoopagomycota</taxon>
        <taxon>Kickxellomycotina</taxon>
        <taxon>Dimargaritomycetes</taxon>
        <taxon>Dimargaritales</taxon>
        <taxon>Dimargaritaceae</taxon>
        <taxon>Dimargaris</taxon>
    </lineage>
</organism>
<keyword evidence="2" id="KW-0496">Mitochondrion</keyword>
<evidence type="ECO:0000256" key="2">
    <source>
        <dbReference type="ARBA" id="ARBA00023128"/>
    </source>
</evidence>
<evidence type="ECO:0000256" key="3">
    <source>
        <dbReference type="ARBA" id="ARBA00035647"/>
    </source>
</evidence>
<feature type="compositionally biased region" description="Low complexity" evidence="5">
    <location>
        <begin position="38"/>
        <end position="53"/>
    </location>
</feature>
<accession>A0A9W8B2P2</accession>
<dbReference type="SMART" id="SM01155">
    <property type="entry name" value="DUF1713"/>
    <property type="match status" value="1"/>
</dbReference>
<name>A0A9W8B2P2_9FUNG</name>
<feature type="domain" description="Ribosomal protein mS38 C-terminal" evidence="6">
    <location>
        <begin position="392"/>
        <end position="425"/>
    </location>
</feature>
<reference evidence="7" key="1">
    <citation type="submission" date="2022-07" db="EMBL/GenBank/DDBJ databases">
        <title>Phylogenomic reconstructions and comparative analyses of Kickxellomycotina fungi.</title>
        <authorList>
            <person name="Reynolds N.K."/>
            <person name="Stajich J.E."/>
            <person name="Barry K."/>
            <person name="Grigoriev I.V."/>
            <person name="Crous P."/>
            <person name="Smith M.E."/>
        </authorList>
    </citation>
    <scope>NUCLEOTIDE SEQUENCE</scope>
    <source>
        <strain evidence="7">RSA 567</strain>
    </source>
</reference>
<evidence type="ECO:0000313" key="8">
    <source>
        <dbReference type="Proteomes" id="UP001151582"/>
    </source>
</evidence>
<dbReference type="OrthoDB" id="5599667at2759"/>
<dbReference type="Proteomes" id="UP001151582">
    <property type="component" value="Unassembled WGS sequence"/>
</dbReference>
<evidence type="ECO:0000256" key="1">
    <source>
        <dbReference type="ARBA" id="ARBA00004173"/>
    </source>
</evidence>
<sequence>MLRAAALHRATAATRSVEATVRSAPFGGCPIGLARLYSSSSSKSGRSNRNSASPTVGDNHPLTLSYTLDLIPHEFANSSFFAQHRPLLDLKPLIRSERVMVNMDSVFGGAPSRRRRSRNSSGLASSSSAGQRLHVSIEGLAPVTDEQATSGSAADLEEQMPVKPFEHLATLSAFPSDPHISALADHLATLKPFAPPTSLAKQSNHRSTRPQVHFQPMAQVDASEDATMPESVRLGPLASPLLHSEPTLTGRIGTSPLSQPANLEATEDMVDDFFETVNLRLEAASYEADHAAPLRRQFGMGIIHPPEESRLSRYINPNCAQSRRHHCTLLAYRRAYYRRRLHDVSVQGSATMARKSHPLAYMGTRRHPVLSPSLRWPVLRALDRVPVPESYQLDSVLRKRRSKMNKHKYKKLRKRTRALRRRLGKSK</sequence>
<comment type="similarity">
    <text evidence="3">Belongs to the mitochondrion-specific ribosomal protein mS38 family.</text>
</comment>
<keyword evidence="8" id="KW-1185">Reference proteome</keyword>
<comment type="caution">
    <text evidence="7">The sequence shown here is derived from an EMBL/GenBank/DDBJ whole genome shotgun (WGS) entry which is preliminary data.</text>
</comment>
<feature type="region of interest" description="Disordered" evidence="5">
    <location>
        <begin position="38"/>
        <end position="59"/>
    </location>
</feature>
<dbReference type="GO" id="GO:0005739">
    <property type="term" value="C:mitochondrion"/>
    <property type="evidence" value="ECO:0007669"/>
    <property type="project" value="UniProtKB-SubCell"/>
</dbReference>
<feature type="compositionally biased region" description="Low complexity" evidence="5">
    <location>
        <begin position="119"/>
        <end position="131"/>
    </location>
</feature>
<dbReference type="AlphaFoldDB" id="A0A9W8B2P2"/>
<dbReference type="CDD" id="cd23699">
    <property type="entry name" value="At5g63150_CTD"/>
    <property type="match status" value="1"/>
</dbReference>
<dbReference type="Pfam" id="PF08213">
    <property type="entry name" value="COX24_C"/>
    <property type="match status" value="1"/>
</dbReference>
<evidence type="ECO:0000259" key="6">
    <source>
        <dbReference type="SMART" id="SM01155"/>
    </source>
</evidence>